<keyword evidence="1" id="KW-0732">Signal</keyword>
<proteinExistence type="predicted"/>
<reference evidence="2" key="1">
    <citation type="submission" date="2020-11" db="EMBL/GenBank/DDBJ databases">
        <authorList>
            <person name="Tran Van P."/>
        </authorList>
    </citation>
    <scope>NUCLEOTIDE SEQUENCE</scope>
</reference>
<feature type="signal peptide" evidence="1">
    <location>
        <begin position="1"/>
        <end position="17"/>
    </location>
</feature>
<feature type="chain" id="PRO_5030990595" evidence="1">
    <location>
        <begin position="18"/>
        <end position="486"/>
    </location>
</feature>
<organism evidence="2">
    <name type="scientific">Timema shepardi</name>
    <name type="common">Walking stick</name>
    <dbReference type="NCBI Taxonomy" id="629360"/>
    <lineage>
        <taxon>Eukaryota</taxon>
        <taxon>Metazoa</taxon>
        <taxon>Ecdysozoa</taxon>
        <taxon>Arthropoda</taxon>
        <taxon>Hexapoda</taxon>
        <taxon>Insecta</taxon>
        <taxon>Pterygota</taxon>
        <taxon>Neoptera</taxon>
        <taxon>Polyneoptera</taxon>
        <taxon>Phasmatodea</taxon>
        <taxon>Timematodea</taxon>
        <taxon>Timematoidea</taxon>
        <taxon>Timematidae</taxon>
        <taxon>Timema</taxon>
    </lineage>
</organism>
<protein>
    <submittedName>
        <fullName evidence="2">Uncharacterized protein</fullName>
    </submittedName>
</protein>
<evidence type="ECO:0000256" key="1">
    <source>
        <dbReference type="SAM" id="SignalP"/>
    </source>
</evidence>
<dbReference type="EMBL" id="OC006630">
    <property type="protein sequence ID" value="CAD7266234.1"/>
    <property type="molecule type" value="Genomic_DNA"/>
</dbReference>
<dbReference type="AlphaFoldDB" id="A0A7R9G408"/>
<gene>
    <name evidence="2" type="ORF">TSIB3V08_LOCUS10257</name>
</gene>
<sequence length="486" mass="53231">MASLVFLDFFFARAPQATPVTNIAGNCLPRATRALVASWLIQKETQDSMTMRIDGSEESIRDPYLLGEISGESQDFVLIAEREALVLPVLIQKTLVVLSATPAHLMRSECLRRDEGGLCGHGIFLVWSRSLQTDYGPYGYREKPPPVHPTEIRTSISPSSAVELNTTSALANYATEAVPSRVKIHHPISLLRELQVLNRKTSLSLSQLTVAKSPRSQLCLKVVCWGHNIQPPGCEFITMEEDTNISPMTLIRAMSGIEPGALNFVKRHATNVAKVSDYLNTKITALQVPDPPFATFIAGRMVLRIGKVELEEVNPHLRVGRVENHLGPPPPPVHPTEIRTSISPSSAVELNTTSALANYATEAGHGFKASHTKHTGFSDNGEIGARIPTWCIESICFLKQFFYSLHYRVLLTVRFIHLCTNYSVPVIGSPVYCESSALDPVTTEAVHPTEIRTSISPSSAVELNTTSVLANYATEAGSSKFNIPNP</sequence>
<evidence type="ECO:0000313" key="2">
    <source>
        <dbReference type="EMBL" id="CAD7266234.1"/>
    </source>
</evidence>
<name>A0A7R9G408_TIMSH</name>
<accession>A0A7R9G408</accession>